<proteinExistence type="predicted"/>
<comment type="caution">
    <text evidence="2">The sequence shown here is derived from an EMBL/GenBank/DDBJ whole genome shotgun (WGS) entry which is preliminary data.</text>
</comment>
<dbReference type="Proteomes" id="UP000034032">
    <property type="component" value="Unassembled WGS sequence"/>
</dbReference>
<sequence>MIRNHNRQRGYIALISSVIIAAVLMAVVFGLAYTSFTARFNILDSEYKEASYHLAEACFDNALVKLIAEPAIYTGNESITLDTYTCTIRPITLSGGRYIIETISTVSGATTNMRGLVDQTTFDIISLKESASF</sequence>
<gene>
    <name evidence="2" type="ORF">UW79_C0023G0015</name>
</gene>
<dbReference type="AlphaFoldDB" id="A0A0G1MKA1"/>
<name>A0A0G1MKA1_9BACT</name>
<organism evidence="2">
    <name type="scientific">Candidatus Yanofskybacteria bacterium GW2011_GWA2_44_9</name>
    <dbReference type="NCBI Taxonomy" id="1619025"/>
    <lineage>
        <taxon>Bacteria</taxon>
        <taxon>Candidatus Yanofskyibacteriota</taxon>
    </lineage>
</organism>
<evidence type="ECO:0000313" key="2">
    <source>
        <dbReference type="EMBL" id="KKT81242.1"/>
    </source>
</evidence>
<evidence type="ECO:0000256" key="1">
    <source>
        <dbReference type="SAM" id="Phobius"/>
    </source>
</evidence>
<keyword evidence="1" id="KW-0472">Membrane</keyword>
<keyword evidence="1" id="KW-1133">Transmembrane helix</keyword>
<keyword evidence="1" id="KW-0812">Transmembrane</keyword>
<feature type="transmembrane region" description="Helical" evidence="1">
    <location>
        <begin position="12"/>
        <end position="33"/>
    </location>
</feature>
<evidence type="ECO:0008006" key="3">
    <source>
        <dbReference type="Google" id="ProtNLM"/>
    </source>
</evidence>
<protein>
    <recommendedName>
        <fullName evidence="3">Type 4 fimbrial biogenesis protein PilX N-terminal domain-containing protein</fullName>
    </recommendedName>
</protein>
<accession>A0A0G1MKA1</accession>
<reference evidence="2" key="1">
    <citation type="journal article" date="2015" name="Nature">
        <title>rRNA introns, odd ribosomes, and small enigmatic genomes across a large radiation of phyla.</title>
        <authorList>
            <person name="Brown C.T."/>
            <person name="Hug L.A."/>
            <person name="Thomas B.C."/>
            <person name="Sharon I."/>
            <person name="Castelle C.J."/>
            <person name="Singh A."/>
            <person name="Wilkins M.J."/>
            <person name="Williams K.H."/>
            <person name="Banfield J.F."/>
        </authorList>
    </citation>
    <scope>NUCLEOTIDE SEQUENCE [LARGE SCALE GENOMIC DNA]</scope>
</reference>
<dbReference type="EMBL" id="LCJR01000023">
    <property type="protein sequence ID" value="KKT81242.1"/>
    <property type="molecule type" value="Genomic_DNA"/>
</dbReference>